<proteinExistence type="predicted"/>
<sequence>MTRRLTPRHITLGGREAVALTVEEYEQLLATRRQIGGQSARVRALAHEAKRTEQLLQDLERLIRTPPNGRCEQFRTLTTACPPPSHGGAAAGPDAGADCLRCAIAALLRRHRDPAPDDKAVGAHPAGSPSGARWALPCSWISGGGIPAVACR</sequence>
<evidence type="ECO:0000313" key="1">
    <source>
        <dbReference type="EMBL" id="MEV5510993.1"/>
    </source>
</evidence>
<dbReference type="Proteomes" id="UP001552594">
    <property type="component" value="Unassembled WGS sequence"/>
</dbReference>
<reference evidence="1 2" key="1">
    <citation type="submission" date="2024-06" db="EMBL/GenBank/DDBJ databases">
        <title>The Natural Products Discovery Center: Release of the First 8490 Sequenced Strains for Exploring Actinobacteria Biosynthetic Diversity.</title>
        <authorList>
            <person name="Kalkreuter E."/>
            <person name="Kautsar S.A."/>
            <person name="Yang D."/>
            <person name="Bader C.D."/>
            <person name="Teijaro C.N."/>
            <person name="Fluegel L."/>
            <person name="Davis C.M."/>
            <person name="Simpson J.R."/>
            <person name="Lauterbach L."/>
            <person name="Steele A.D."/>
            <person name="Gui C."/>
            <person name="Meng S."/>
            <person name="Li G."/>
            <person name="Viehrig K."/>
            <person name="Ye F."/>
            <person name="Su P."/>
            <person name="Kiefer A.F."/>
            <person name="Nichols A."/>
            <person name="Cepeda A.J."/>
            <person name="Yan W."/>
            <person name="Fan B."/>
            <person name="Jiang Y."/>
            <person name="Adhikari A."/>
            <person name="Zheng C.-J."/>
            <person name="Schuster L."/>
            <person name="Cowan T.M."/>
            <person name="Smanski M.J."/>
            <person name="Chevrette M.G."/>
            <person name="De Carvalho L.P.S."/>
            <person name="Shen B."/>
        </authorList>
    </citation>
    <scope>NUCLEOTIDE SEQUENCE [LARGE SCALE GENOMIC DNA]</scope>
    <source>
        <strain evidence="1 2">NPDC052347</strain>
    </source>
</reference>
<evidence type="ECO:0000313" key="2">
    <source>
        <dbReference type="Proteomes" id="UP001552594"/>
    </source>
</evidence>
<protein>
    <submittedName>
        <fullName evidence="1">Uncharacterized protein</fullName>
    </submittedName>
</protein>
<keyword evidence="2" id="KW-1185">Reference proteome</keyword>
<gene>
    <name evidence="1" type="ORF">AB0L16_32035</name>
</gene>
<dbReference type="RefSeq" id="WP_241561177.1">
    <property type="nucleotide sequence ID" value="NZ_JBFAUK010000045.1"/>
</dbReference>
<comment type="caution">
    <text evidence="1">The sequence shown here is derived from an EMBL/GenBank/DDBJ whole genome shotgun (WGS) entry which is preliminary data.</text>
</comment>
<organism evidence="1 2">
    <name type="scientific">Streptomyces orinoci</name>
    <name type="common">Streptoverticillium orinoci</name>
    <dbReference type="NCBI Taxonomy" id="67339"/>
    <lineage>
        <taxon>Bacteria</taxon>
        <taxon>Bacillati</taxon>
        <taxon>Actinomycetota</taxon>
        <taxon>Actinomycetes</taxon>
        <taxon>Kitasatosporales</taxon>
        <taxon>Streptomycetaceae</taxon>
        <taxon>Streptomyces</taxon>
    </lineage>
</organism>
<name>A0ABV3K7Q7_STRON</name>
<dbReference type="EMBL" id="JBFAUK010000045">
    <property type="protein sequence ID" value="MEV5510993.1"/>
    <property type="molecule type" value="Genomic_DNA"/>
</dbReference>
<accession>A0ABV3K7Q7</accession>